<dbReference type="InterPro" id="IPR036728">
    <property type="entry name" value="PBP_GOBP_sf"/>
</dbReference>
<name>A0A0X8VWL7_RHYDO</name>
<evidence type="ECO:0000313" key="8">
    <source>
        <dbReference type="EMBL" id="AIX97134.1"/>
    </source>
</evidence>
<evidence type="ECO:0000256" key="5">
    <source>
        <dbReference type="ARBA" id="ARBA00023180"/>
    </source>
</evidence>
<comment type="similarity">
    <text evidence="2">Belongs to the PBP/GOBP family.</text>
</comment>
<dbReference type="AlphaFoldDB" id="A0A0X8VWL7"/>
<dbReference type="FunFam" id="1.10.238.20:FF:000001">
    <property type="entry name" value="General odorant-binding protein lush"/>
    <property type="match status" value="1"/>
</dbReference>
<evidence type="ECO:0000256" key="2">
    <source>
        <dbReference type="ARBA" id="ARBA00008098"/>
    </source>
</evidence>
<dbReference type="SUPFAM" id="SSF47565">
    <property type="entry name" value="Insect pheromone/odorant-binding proteins"/>
    <property type="match status" value="1"/>
</dbReference>
<proteinExistence type="evidence at transcript level"/>
<accession>A0A0X8VWL7</accession>
<gene>
    <name evidence="8" type="primary">obp11</name>
</gene>
<keyword evidence="3" id="KW-0964">Secreted</keyword>
<dbReference type="EMBL" id="KJ186822">
    <property type="protein sequence ID" value="AIX97134.1"/>
    <property type="molecule type" value="mRNA"/>
</dbReference>
<comment type="function">
    <text evidence="6">May be a carrier protein for lipids.</text>
</comment>
<dbReference type="PANTHER" id="PTHR11857">
    <property type="entry name" value="ODORANT BINDING PROTEIN-RELATED"/>
    <property type="match status" value="1"/>
</dbReference>
<evidence type="ECO:0000256" key="1">
    <source>
        <dbReference type="ARBA" id="ARBA00004613"/>
    </source>
</evidence>
<dbReference type="SMART" id="SM00708">
    <property type="entry name" value="PhBP"/>
    <property type="match status" value="1"/>
</dbReference>
<sequence>MKAFVAVAVLAFVVCAQALSEEQKNKIKQISTECQQKSGVDQQLIQKARKGEFTNDPKLKAHLLCFAQKAGFMNEKNEIQSEAIKAKITPDVGADEATKVTQKCAAIKSATPEQTAFDVFKCFFDNTTKHISLS</sequence>
<dbReference type="GO" id="GO:0005549">
    <property type="term" value="F:odorant binding"/>
    <property type="evidence" value="ECO:0007669"/>
    <property type="project" value="InterPro"/>
</dbReference>
<evidence type="ECO:0000256" key="6">
    <source>
        <dbReference type="ARBA" id="ARBA00056866"/>
    </source>
</evidence>
<evidence type="ECO:0000256" key="4">
    <source>
        <dbReference type="ARBA" id="ARBA00022729"/>
    </source>
</evidence>
<feature type="signal peptide" evidence="7">
    <location>
        <begin position="1"/>
        <end position="18"/>
    </location>
</feature>
<evidence type="ECO:0000256" key="3">
    <source>
        <dbReference type="ARBA" id="ARBA00022525"/>
    </source>
</evidence>
<dbReference type="CDD" id="cd23992">
    <property type="entry name" value="PBP_GOBP"/>
    <property type="match status" value="1"/>
</dbReference>
<dbReference type="GO" id="GO:0005615">
    <property type="term" value="C:extracellular space"/>
    <property type="evidence" value="ECO:0007669"/>
    <property type="project" value="TreeGrafter"/>
</dbReference>
<comment type="subcellular location">
    <subcellularLocation>
        <location evidence="1">Secreted</location>
    </subcellularLocation>
</comment>
<feature type="chain" id="PRO_5007071090" evidence="7">
    <location>
        <begin position="19"/>
        <end position="134"/>
    </location>
</feature>
<dbReference type="Gene3D" id="1.10.238.20">
    <property type="entry name" value="Pheromone/general odorant binding protein domain"/>
    <property type="match status" value="1"/>
</dbReference>
<protein>
    <submittedName>
        <fullName evidence="8">Odorant-binding protein 11</fullName>
    </submittedName>
</protein>
<dbReference type="Pfam" id="PF01395">
    <property type="entry name" value="PBP_GOBP"/>
    <property type="match status" value="1"/>
</dbReference>
<reference evidence="8" key="1">
    <citation type="submission" date="2014-01" db="EMBL/GenBank/DDBJ databases">
        <title>Identification of Chemosensory Gene Families in Rhyzopertha dominica (Coleoptera: Bostrichidae).</title>
        <authorList>
            <person name="Wang M."/>
            <person name="Diakite M.M."/>
        </authorList>
    </citation>
    <scope>NUCLEOTIDE SEQUENCE</scope>
</reference>
<dbReference type="PANTHER" id="PTHR11857:SF43">
    <property type="entry name" value="GEO07291P1-RELATED"/>
    <property type="match status" value="1"/>
</dbReference>
<evidence type="ECO:0000256" key="7">
    <source>
        <dbReference type="SAM" id="SignalP"/>
    </source>
</evidence>
<organism evidence="8">
    <name type="scientific">Rhyzopertha dominica</name>
    <name type="common">Lesser grain borer</name>
    <name type="synonym">Synodendron dominica</name>
    <dbReference type="NCBI Taxonomy" id="92692"/>
    <lineage>
        <taxon>Eukaryota</taxon>
        <taxon>Metazoa</taxon>
        <taxon>Ecdysozoa</taxon>
        <taxon>Arthropoda</taxon>
        <taxon>Hexapoda</taxon>
        <taxon>Insecta</taxon>
        <taxon>Pterygota</taxon>
        <taxon>Neoptera</taxon>
        <taxon>Endopterygota</taxon>
        <taxon>Coleoptera</taxon>
        <taxon>Polyphaga</taxon>
        <taxon>Bostrichiformia</taxon>
        <taxon>Bostrichidae</taxon>
        <taxon>Dinoderinae</taxon>
        <taxon>Rhyzopertha</taxon>
    </lineage>
</organism>
<dbReference type="InterPro" id="IPR006170">
    <property type="entry name" value="PBP/GOBP"/>
</dbReference>
<dbReference type="GO" id="GO:0007608">
    <property type="term" value="P:sensory perception of smell"/>
    <property type="evidence" value="ECO:0007669"/>
    <property type="project" value="TreeGrafter"/>
</dbReference>
<keyword evidence="5" id="KW-0325">Glycoprotein</keyword>
<keyword evidence="4 7" id="KW-0732">Signal</keyword>